<sequence>MISMEYGTIQHKDTERAWLSQAMAEFEQRKGLPQTLPITARCEDIETLFNNRTQAGRHTELNTSMEDRVVAAGPTLTRAQAAERFHLSMADLNAIADRHGFKFKRGYTTNQTYKEGDAGLVERITALRDVGLNRAQVMKQTGMSYDRFHRLLKDYSIDFPKRSNGGYAGRKAS</sequence>
<name>A0ABR7ZA70_9PSED</name>
<evidence type="ECO:0000313" key="1">
    <source>
        <dbReference type="EMBL" id="MBD1602272.1"/>
    </source>
</evidence>
<comment type="caution">
    <text evidence="1">The sequence shown here is derived from an EMBL/GenBank/DDBJ whole genome shotgun (WGS) entry which is preliminary data.</text>
</comment>
<dbReference type="Proteomes" id="UP000805841">
    <property type="component" value="Unassembled WGS sequence"/>
</dbReference>
<accession>A0ABR7ZA70</accession>
<protein>
    <submittedName>
        <fullName evidence="1">Uncharacterized protein</fullName>
    </submittedName>
</protein>
<gene>
    <name evidence="1" type="ORF">HAQ05_26695</name>
</gene>
<dbReference type="RefSeq" id="WP_190427057.1">
    <property type="nucleotide sequence ID" value="NZ_JAAOCA010000061.1"/>
</dbReference>
<proteinExistence type="predicted"/>
<organism evidence="1 2">
    <name type="scientific">Pseudomonas typographi</name>
    <dbReference type="NCBI Taxonomy" id="2715964"/>
    <lineage>
        <taxon>Bacteria</taxon>
        <taxon>Pseudomonadati</taxon>
        <taxon>Pseudomonadota</taxon>
        <taxon>Gammaproteobacteria</taxon>
        <taxon>Pseudomonadales</taxon>
        <taxon>Pseudomonadaceae</taxon>
        <taxon>Pseudomonas</taxon>
    </lineage>
</organism>
<dbReference type="EMBL" id="JAAOCA010000061">
    <property type="protein sequence ID" value="MBD1602272.1"/>
    <property type="molecule type" value="Genomic_DNA"/>
</dbReference>
<reference evidence="1 2" key="1">
    <citation type="journal article" date="2020" name="Insects">
        <title>Bacteria Belonging to Pseudomonas typographi sp. nov. from the Bark Beetle Ips typographus Have Genomic Potential to Aid in the Host Ecology.</title>
        <authorList>
            <person name="Peral-Aranega E."/>
            <person name="Saati-Santamaria Z."/>
            <person name="Kolarik M."/>
            <person name="Rivas R."/>
            <person name="Garcia-Fraile P."/>
        </authorList>
    </citation>
    <scope>NUCLEOTIDE SEQUENCE [LARGE SCALE GENOMIC DNA]</scope>
    <source>
        <strain evidence="1 2">CA3A</strain>
    </source>
</reference>
<evidence type="ECO:0000313" key="2">
    <source>
        <dbReference type="Proteomes" id="UP000805841"/>
    </source>
</evidence>
<keyword evidence="2" id="KW-1185">Reference proteome</keyword>